<keyword evidence="2" id="KW-1185">Reference proteome</keyword>
<dbReference type="OrthoDB" id="5427526at2759"/>
<dbReference type="EMBL" id="PYWC01000005">
    <property type="protein sequence ID" value="PWW79885.1"/>
    <property type="molecule type" value="Genomic_DNA"/>
</dbReference>
<evidence type="ECO:0000313" key="2">
    <source>
        <dbReference type="Proteomes" id="UP000246991"/>
    </source>
</evidence>
<sequence>MTLDHLLPLMDLVPRPASSAVAELTSLDTLTLTLFLSFLSDTLHMVHQFSIAANRKPHVAKEACADWKPELQRVKCSRRWIVDGDWDAKCRNRSAANVCSEVLREFEEVCSGCEERLRAQAVVA</sequence>
<reference evidence="1 2" key="1">
    <citation type="submission" date="2018-03" db="EMBL/GenBank/DDBJ databases">
        <title>Genomes of Pezizomycetes fungi and the evolution of truffles.</title>
        <authorList>
            <person name="Murat C."/>
            <person name="Payen T."/>
            <person name="Noel B."/>
            <person name="Kuo A."/>
            <person name="Martin F.M."/>
        </authorList>
    </citation>
    <scope>NUCLEOTIDE SEQUENCE [LARGE SCALE GENOMIC DNA]</scope>
    <source>
        <strain evidence="1">091103-1</strain>
    </source>
</reference>
<name>A0A317SZM3_9PEZI</name>
<accession>A0A317SZM3</accession>
<proteinExistence type="predicted"/>
<protein>
    <submittedName>
        <fullName evidence="1">Uncharacterized protein</fullName>
    </submittedName>
</protein>
<evidence type="ECO:0000313" key="1">
    <source>
        <dbReference type="EMBL" id="PWW79885.1"/>
    </source>
</evidence>
<dbReference type="AlphaFoldDB" id="A0A317SZM3"/>
<gene>
    <name evidence="1" type="ORF">C7212DRAFT_163781</name>
</gene>
<organism evidence="1 2">
    <name type="scientific">Tuber magnatum</name>
    <name type="common">white Piedmont truffle</name>
    <dbReference type="NCBI Taxonomy" id="42249"/>
    <lineage>
        <taxon>Eukaryota</taxon>
        <taxon>Fungi</taxon>
        <taxon>Dikarya</taxon>
        <taxon>Ascomycota</taxon>
        <taxon>Pezizomycotina</taxon>
        <taxon>Pezizomycetes</taxon>
        <taxon>Pezizales</taxon>
        <taxon>Tuberaceae</taxon>
        <taxon>Tuber</taxon>
    </lineage>
</organism>
<comment type="caution">
    <text evidence="1">The sequence shown here is derived from an EMBL/GenBank/DDBJ whole genome shotgun (WGS) entry which is preliminary data.</text>
</comment>
<dbReference type="Proteomes" id="UP000246991">
    <property type="component" value="Unassembled WGS sequence"/>
</dbReference>